<dbReference type="InterPro" id="IPR013783">
    <property type="entry name" value="Ig-like_fold"/>
</dbReference>
<gene>
    <name evidence="5" type="ORF">COCON_G00091450</name>
</gene>
<sequence>MPHSLKHSFVLYSIIKNIYLYIHYQLHLFWIVVMDTGLIFFLIVFVYSFECRAEDTVTQSTGGVIAFEGESVTLGCNFSTSSVQTYLFWYIQYPNGFPKYMLRRDVYGSKDTAQEFDERFDADLN</sequence>
<dbReference type="AlphaFoldDB" id="A0A9Q1I0Y1"/>
<evidence type="ECO:0000256" key="2">
    <source>
        <dbReference type="ARBA" id="ARBA00023130"/>
    </source>
</evidence>
<keyword evidence="4" id="KW-0812">Transmembrane</keyword>
<keyword evidence="2" id="KW-0391">Immunity</keyword>
<dbReference type="PANTHER" id="PTHR19367">
    <property type="entry name" value="T-CELL RECEPTOR ALPHA CHAIN V REGION"/>
    <property type="match status" value="1"/>
</dbReference>
<comment type="caution">
    <text evidence="5">The sequence shown here is derived from an EMBL/GenBank/DDBJ whole genome shotgun (WGS) entry which is preliminary data.</text>
</comment>
<evidence type="ECO:0000256" key="1">
    <source>
        <dbReference type="ARBA" id="ARBA00022729"/>
    </source>
</evidence>
<keyword evidence="3" id="KW-0393">Immunoglobulin domain</keyword>
<dbReference type="GO" id="GO:0002250">
    <property type="term" value="P:adaptive immune response"/>
    <property type="evidence" value="ECO:0007669"/>
    <property type="project" value="UniProtKB-KW"/>
</dbReference>
<proteinExistence type="predicted"/>
<dbReference type="OrthoDB" id="9631130at2759"/>
<protein>
    <recommendedName>
        <fullName evidence="7">Immunoglobulin V-set domain-containing protein</fullName>
    </recommendedName>
</protein>
<keyword evidence="2" id="KW-1064">Adaptive immunity</keyword>
<dbReference type="EMBL" id="JAFJMO010000006">
    <property type="protein sequence ID" value="KAJ8274520.1"/>
    <property type="molecule type" value="Genomic_DNA"/>
</dbReference>
<dbReference type="InterPro" id="IPR036179">
    <property type="entry name" value="Ig-like_dom_sf"/>
</dbReference>
<name>A0A9Q1I0Y1_CONCO</name>
<accession>A0A9Q1I0Y1</accession>
<feature type="non-terminal residue" evidence="5">
    <location>
        <position position="1"/>
    </location>
</feature>
<keyword evidence="1" id="KW-0732">Signal</keyword>
<dbReference type="Gene3D" id="2.60.40.10">
    <property type="entry name" value="Immunoglobulins"/>
    <property type="match status" value="1"/>
</dbReference>
<feature type="transmembrane region" description="Helical" evidence="4">
    <location>
        <begin position="28"/>
        <end position="49"/>
    </location>
</feature>
<evidence type="ECO:0000256" key="4">
    <source>
        <dbReference type="SAM" id="Phobius"/>
    </source>
</evidence>
<organism evidence="5 6">
    <name type="scientific">Conger conger</name>
    <name type="common">Conger eel</name>
    <name type="synonym">Muraena conger</name>
    <dbReference type="NCBI Taxonomy" id="82655"/>
    <lineage>
        <taxon>Eukaryota</taxon>
        <taxon>Metazoa</taxon>
        <taxon>Chordata</taxon>
        <taxon>Craniata</taxon>
        <taxon>Vertebrata</taxon>
        <taxon>Euteleostomi</taxon>
        <taxon>Actinopterygii</taxon>
        <taxon>Neopterygii</taxon>
        <taxon>Teleostei</taxon>
        <taxon>Anguilliformes</taxon>
        <taxon>Congridae</taxon>
        <taxon>Conger</taxon>
    </lineage>
</organism>
<keyword evidence="6" id="KW-1185">Reference proteome</keyword>
<keyword evidence="4" id="KW-1133">Transmembrane helix</keyword>
<evidence type="ECO:0000313" key="5">
    <source>
        <dbReference type="EMBL" id="KAJ8274520.1"/>
    </source>
</evidence>
<dbReference type="Proteomes" id="UP001152803">
    <property type="component" value="Unassembled WGS sequence"/>
</dbReference>
<evidence type="ECO:0000313" key="6">
    <source>
        <dbReference type="Proteomes" id="UP001152803"/>
    </source>
</evidence>
<dbReference type="PANTHER" id="PTHR19367:SF18">
    <property type="entry name" value="T CELL RECEPTOR ALPHA VARIABLE 16"/>
    <property type="match status" value="1"/>
</dbReference>
<dbReference type="InterPro" id="IPR051287">
    <property type="entry name" value="TCR_variable_region"/>
</dbReference>
<reference evidence="5" key="1">
    <citation type="journal article" date="2023" name="Science">
        <title>Genome structures resolve the early diversification of teleost fishes.</title>
        <authorList>
            <person name="Parey E."/>
            <person name="Louis A."/>
            <person name="Montfort J."/>
            <person name="Bouchez O."/>
            <person name="Roques C."/>
            <person name="Iampietro C."/>
            <person name="Lluch J."/>
            <person name="Castinel A."/>
            <person name="Donnadieu C."/>
            <person name="Desvignes T."/>
            <person name="Floi Bucao C."/>
            <person name="Jouanno E."/>
            <person name="Wen M."/>
            <person name="Mejri S."/>
            <person name="Dirks R."/>
            <person name="Jansen H."/>
            <person name="Henkel C."/>
            <person name="Chen W.J."/>
            <person name="Zahm M."/>
            <person name="Cabau C."/>
            <person name="Klopp C."/>
            <person name="Thompson A.W."/>
            <person name="Robinson-Rechavi M."/>
            <person name="Braasch I."/>
            <person name="Lecointre G."/>
            <person name="Bobe J."/>
            <person name="Postlethwait J.H."/>
            <person name="Berthelot C."/>
            <person name="Roest Crollius H."/>
            <person name="Guiguen Y."/>
        </authorList>
    </citation>
    <scope>NUCLEOTIDE SEQUENCE</scope>
    <source>
        <strain evidence="5">Concon-B</strain>
    </source>
</reference>
<dbReference type="SUPFAM" id="SSF48726">
    <property type="entry name" value="Immunoglobulin"/>
    <property type="match status" value="1"/>
</dbReference>
<keyword evidence="4" id="KW-0472">Membrane</keyword>
<evidence type="ECO:0000256" key="3">
    <source>
        <dbReference type="ARBA" id="ARBA00023319"/>
    </source>
</evidence>
<evidence type="ECO:0008006" key="7">
    <source>
        <dbReference type="Google" id="ProtNLM"/>
    </source>
</evidence>